<evidence type="ECO:0000313" key="4">
    <source>
        <dbReference type="Proteomes" id="UP000005090"/>
    </source>
</evidence>
<reference evidence="3 4" key="1">
    <citation type="journal article" date="2013" name="Genome Announc.">
        <title>Genome Sequence of the Obligate Gammaproteobacterial Methanotroph Methylomicrobium album Strain BG8.</title>
        <authorList>
            <person name="Kits K.D."/>
            <person name="Kalyuzhnaya M.G."/>
            <person name="Klotz M.G."/>
            <person name="Jetten M.S."/>
            <person name="Op den Camp H.J."/>
            <person name="Vuilleumier S."/>
            <person name="Bringel F."/>
            <person name="Dispirito A.A."/>
            <person name="Murrell J.C."/>
            <person name="Bruce D."/>
            <person name="Cheng J.F."/>
            <person name="Copeland A."/>
            <person name="Goodwin L."/>
            <person name="Hauser L."/>
            <person name="Lajus A."/>
            <person name="Land M.L."/>
            <person name="Lapidus A."/>
            <person name="Lucas S."/>
            <person name="Medigue C."/>
            <person name="Pitluck S."/>
            <person name="Woyke T."/>
            <person name="Zeytun A."/>
            <person name="Stein L.Y."/>
        </authorList>
    </citation>
    <scope>NUCLEOTIDE SEQUENCE [LARGE SCALE GENOMIC DNA]</scope>
    <source>
        <strain evidence="3 4">BG8</strain>
    </source>
</reference>
<organism evidence="3 4">
    <name type="scientific">Methylomicrobium album BG8</name>
    <dbReference type="NCBI Taxonomy" id="686340"/>
    <lineage>
        <taxon>Bacteria</taxon>
        <taxon>Pseudomonadati</taxon>
        <taxon>Pseudomonadota</taxon>
        <taxon>Gammaproteobacteria</taxon>
        <taxon>Methylococcales</taxon>
        <taxon>Methylococcaceae</taxon>
        <taxon>Methylomicrobium</taxon>
    </lineage>
</organism>
<evidence type="ECO:0000256" key="2">
    <source>
        <dbReference type="SAM" id="SignalP"/>
    </source>
</evidence>
<dbReference type="RefSeq" id="WP_005368776.1">
    <property type="nucleotide sequence ID" value="NZ_CM001475.1"/>
</dbReference>
<sequence>MIRHLLICILLVCATPAQSEEITLWDKAVDIGFFRPTGFLATLLGVGTFAVLSPMAAAATVFPPHDSITTFADTLVLKPAEFTFSRPVGAPVVRWLAVPPSR</sequence>
<gene>
    <name evidence="3" type="ORF">Metal_0220</name>
</gene>
<evidence type="ECO:0000256" key="1">
    <source>
        <dbReference type="SAM" id="Phobius"/>
    </source>
</evidence>
<keyword evidence="1" id="KW-0472">Membrane</keyword>
<dbReference type="AlphaFoldDB" id="H8GL85"/>
<evidence type="ECO:0000313" key="3">
    <source>
        <dbReference type="EMBL" id="EIC28084.1"/>
    </source>
</evidence>
<keyword evidence="1" id="KW-1133">Transmembrane helix</keyword>
<dbReference type="EMBL" id="CM001475">
    <property type="protein sequence ID" value="EIC28084.1"/>
    <property type="molecule type" value="Genomic_DNA"/>
</dbReference>
<dbReference type="HOGENOM" id="CLU_2274022_0_0_6"/>
<keyword evidence="1" id="KW-0812">Transmembrane</keyword>
<accession>H8GL85</accession>
<feature type="signal peptide" evidence="2">
    <location>
        <begin position="1"/>
        <end position="19"/>
    </location>
</feature>
<proteinExistence type="predicted"/>
<feature type="chain" id="PRO_5003611721" evidence="2">
    <location>
        <begin position="20"/>
        <end position="102"/>
    </location>
</feature>
<feature type="transmembrane region" description="Helical" evidence="1">
    <location>
        <begin position="43"/>
        <end position="62"/>
    </location>
</feature>
<name>H8GL85_METAL</name>
<keyword evidence="2" id="KW-0732">Signal</keyword>
<keyword evidence="4" id="KW-1185">Reference proteome</keyword>
<dbReference type="Proteomes" id="UP000005090">
    <property type="component" value="Chromosome"/>
</dbReference>
<protein>
    <submittedName>
        <fullName evidence="3">Uncharacterized protein</fullName>
    </submittedName>
</protein>